<evidence type="ECO:0000256" key="11">
    <source>
        <dbReference type="ARBA" id="ARBA00023012"/>
    </source>
</evidence>
<dbReference type="Gene3D" id="3.30.565.10">
    <property type="entry name" value="Histidine kinase-like ATPase, C-terminal domain"/>
    <property type="match status" value="1"/>
</dbReference>
<evidence type="ECO:0000256" key="7">
    <source>
        <dbReference type="ARBA" id="ARBA00022741"/>
    </source>
</evidence>
<keyword evidence="17" id="KW-1185">Reference proteome</keyword>
<organism evidence="16 17">
    <name type="scientific">Aquincola tertiaricarbonis</name>
    <dbReference type="NCBI Taxonomy" id="391953"/>
    <lineage>
        <taxon>Bacteria</taxon>
        <taxon>Pseudomonadati</taxon>
        <taxon>Pseudomonadota</taxon>
        <taxon>Betaproteobacteria</taxon>
        <taxon>Burkholderiales</taxon>
        <taxon>Sphaerotilaceae</taxon>
        <taxon>Aquincola</taxon>
    </lineage>
</organism>
<dbReference type="EC" id="2.7.13.3" evidence="3"/>
<feature type="domain" description="HAMP" evidence="15">
    <location>
        <begin position="158"/>
        <end position="210"/>
    </location>
</feature>
<sequence>MRSIRARLLASLLGALLLAVLVMAGVTYRNALHETEALFDYQLQQMALSLRDQGEIAPGGANADLDFVVQIWSVDGRAIYASRPHPALPTRAILGLADVQVGNQTWRTYSVATFTRVIQVAQPRQIRERVAADAAWRAVLPLLLIAPVLALAVGWLVQRSLAPLQRLSREVKLRDAESLAPLPDDGLPDEVAPLVGSLNALLQRLGAAFDTQRAFVADAAHELRSPLTALKLQVQLLGRVRDEAARAEATAALAAGVDRATRLVEQLLTLARNEPGSRQPTLKPLDLGALVQQALADSATLALARGSTLALDAAPGLVVQGDNAGLTALARNLADNALRHSPPGATVQVSVQREGDAAVLTVDDSGPGIPEPDRAQAFDRFWRREPAHQGMEAAGGSGLGLAIVKGVADRHGARLSLETSPLGGLRVVCVFPLVGEG</sequence>
<dbReference type="InterPro" id="IPR004358">
    <property type="entry name" value="Sig_transdc_His_kin-like_C"/>
</dbReference>
<dbReference type="InterPro" id="IPR003661">
    <property type="entry name" value="HisK_dim/P_dom"/>
</dbReference>
<evidence type="ECO:0000256" key="12">
    <source>
        <dbReference type="ARBA" id="ARBA00023136"/>
    </source>
</evidence>
<reference evidence="16" key="1">
    <citation type="submission" date="2022-05" db="EMBL/GenBank/DDBJ databases">
        <title>An RpoN-dependent PEP-CTERM gene is involved in floc formation of an Aquincola tertiaricarbonis strain.</title>
        <authorList>
            <person name="Qiu D."/>
            <person name="Xia M."/>
        </authorList>
    </citation>
    <scope>NUCLEOTIDE SEQUENCE</scope>
    <source>
        <strain evidence="16">RN12</strain>
    </source>
</reference>
<dbReference type="PROSITE" id="PS50109">
    <property type="entry name" value="HIS_KIN"/>
    <property type="match status" value="1"/>
</dbReference>
<name>A0ABY4SJ36_AQUTE</name>
<keyword evidence="5" id="KW-0808">Transferase</keyword>
<dbReference type="SMART" id="SM00388">
    <property type="entry name" value="HisKA"/>
    <property type="match status" value="1"/>
</dbReference>
<dbReference type="CDD" id="cd00082">
    <property type="entry name" value="HisKA"/>
    <property type="match status" value="1"/>
</dbReference>
<dbReference type="InterPro" id="IPR003594">
    <property type="entry name" value="HATPase_dom"/>
</dbReference>
<evidence type="ECO:0000256" key="4">
    <source>
        <dbReference type="ARBA" id="ARBA00022553"/>
    </source>
</evidence>
<keyword evidence="4" id="KW-0597">Phosphoprotein</keyword>
<dbReference type="SMART" id="SM00387">
    <property type="entry name" value="HATPase_c"/>
    <property type="match status" value="1"/>
</dbReference>
<dbReference type="InterPro" id="IPR050428">
    <property type="entry name" value="TCS_sensor_his_kinase"/>
</dbReference>
<dbReference type="SUPFAM" id="SSF47384">
    <property type="entry name" value="Homodimeric domain of signal transducing histidine kinase"/>
    <property type="match status" value="1"/>
</dbReference>
<comment type="subcellular location">
    <subcellularLocation>
        <location evidence="2">Membrane</location>
        <topology evidence="2">Multi-pass membrane protein</topology>
    </subcellularLocation>
</comment>
<evidence type="ECO:0000256" key="13">
    <source>
        <dbReference type="SAM" id="Phobius"/>
    </source>
</evidence>
<evidence type="ECO:0000313" key="16">
    <source>
        <dbReference type="EMBL" id="URI11360.1"/>
    </source>
</evidence>
<dbReference type="PANTHER" id="PTHR45436">
    <property type="entry name" value="SENSOR HISTIDINE KINASE YKOH"/>
    <property type="match status" value="1"/>
</dbReference>
<protein>
    <recommendedName>
        <fullName evidence="3">histidine kinase</fullName>
        <ecNumber evidence="3">2.7.13.3</ecNumber>
    </recommendedName>
</protein>
<evidence type="ECO:0000259" key="14">
    <source>
        <dbReference type="PROSITE" id="PS50109"/>
    </source>
</evidence>
<dbReference type="Proteomes" id="UP001056201">
    <property type="component" value="Chromosome 2"/>
</dbReference>
<keyword evidence="10 13" id="KW-1133">Transmembrane helix</keyword>
<feature type="domain" description="Histidine kinase" evidence="14">
    <location>
        <begin position="218"/>
        <end position="435"/>
    </location>
</feature>
<dbReference type="GO" id="GO:0005524">
    <property type="term" value="F:ATP binding"/>
    <property type="evidence" value="ECO:0007669"/>
    <property type="project" value="UniProtKB-KW"/>
</dbReference>
<dbReference type="PROSITE" id="PS50885">
    <property type="entry name" value="HAMP"/>
    <property type="match status" value="1"/>
</dbReference>
<evidence type="ECO:0000256" key="2">
    <source>
        <dbReference type="ARBA" id="ARBA00004141"/>
    </source>
</evidence>
<evidence type="ECO:0000256" key="3">
    <source>
        <dbReference type="ARBA" id="ARBA00012438"/>
    </source>
</evidence>
<dbReference type="InterPro" id="IPR036097">
    <property type="entry name" value="HisK_dim/P_sf"/>
</dbReference>
<dbReference type="RefSeq" id="WP_250199556.1">
    <property type="nucleotide sequence ID" value="NZ_CP097636.1"/>
</dbReference>
<dbReference type="EMBL" id="CP097636">
    <property type="protein sequence ID" value="URI11360.1"/>
    <property type="molecule type" value="Genomic_DNA"/>
</dbReference>
<keyword evidence="8" id="KW-0418">Kinase</keyword>
<evidence type="ECO:0000256" key="9">
    <source>
        <dbReference type="ARBA" id="ARBA00022840"/>
    </source>
</evidence>
<evidence type="ECO:0000256" key="10">
    <source>
        <dbReference type="ARBA" id="ARBA00022989"/>
    </source>
</evidence>
<evidence type="ECO:0000256" key="5">
    <source>
        <dbReference type="ARBA" id="ARBA00022679"/>
    </source>
</evidence>
<evidence type="ECO:0000256" key="1">
    <source>
        <dbReference type="ARBA" id="ARBA00000085"/>
    </source>
</evidence>
<dbReference type="Pfam" id="PF00512">
    <property type="entry name" value="HisKA"/>
    <property type="match status" value="1"/>
</dbReference>
<keyword evidence="7" id="KW-0547">Nucleotide-binding</keyword>
<accession>A0ABY4SJ36</accession>
<dbReference type="Pfam" id="PF02518">
    <property type="entry name" value="HATPase_c"/>
    <property type="match status" value="1"/>
</dbReference>
<proteinExistence type="predicted"/>
<evidence type="ECO:0000259" key="15">
    <source>
        <dbReference type="PROSITE" id="PS50885"/>
    </source>
</evidence>
<dbReference type="InterPro" id="IPR036890">
    <property type="entry name" value="HATPase_C_sf"/>
</dbReference>
<dbReference type="SUPFAM" id="SSF55874">
    <property type="entry name" value="ATPase domain of HSP90 chaperone/DNA topoisomerase II/histidine kinase"/>
    <property type="match status" value="1"/>
</dbReference>
<dbReference type="InterPro" id="IPR003660">
    <property type="entry name" value="HAMP_dom"/>
</dbReference>
<keyword evidence="6 13" id="KW-0812">Transmembrane</keyword>
<keyword evidence="11" id="KW-0902">Two-component regulatory system</keyword>
<feature type="transmembrane region" description="Helical" evidence="13">
    <location>
        <begin position="134"/>
        <end position="157"/>
    </location>
</feature>
<keyword evidence="12 13" id="KW-0472">Membrane</keyword>
<dbReference type="Gene3D" id="1.10.287.130">
    <property type="match status" value="1"/>
</dbReference>
<gene>
    <name evidence="16" type="ORF">MW290_20650</name>
</gene>
<dbReference type="CDD" id="cd00075">
    <property type="entry name" value="HATPase"/>
    <property type="match status" value="1"/>
</dbReference>
<evidence type="ECO:0000313" key="17">
    <source>
        <dbReference type="Proteomes" id="UP001056201"/>
    </source>
</evidence>
<keyword evidence="9 16" id="KW-0067">ATP-binding</keyword>
<evidence type="ECO:0000256" key="6">
    <source>
        <dbReference type="ARBA" id="ARBA00022692"/>
    </source>
</evidence>
<dbReference type="PANTHER" id="PTHR45436:SF14">
    <property type="entry name" value="SENSOR PROTEIN QSEC"/>
    <property type="match status" value="1"/>
</dbReference>
<comment type="catalytic activity">
    <reaction evidence="1">
        <text>ATP + protein L-histidine = ADP + protein N-phospho-L-histidine.</text>
        <dbReference type="EC" id="2.7.13.3"/>
    </reaction>
</comment>
<evidence type="ECO:0000256" key="8">
    <source>
        <dbReference type="ARBA" id="ARBA00022777"/>
    </source>
</evidence>
<dbReference type="InterPro" id="IPR005467">
    <property type="entry name" value="His_kinase_dom"/>
</dbReference>
<dbReference type="PRINTS" id="PR00344">
    <property type="entry name" value="BCTRLSENSOR"/>
</dbReference>